<evidence type="ECO:0000256" key="1">
    <source>
        <dbReference type="SAM" id="SignalP"/>
    </source>
</evidence>
<gene>
    <name evidence="3" type="ORF">DX914_06340</name>
</gene>
<comment type="caution">
    <text evidence="3">The sequence shown here is derived from an EMBL/GenBank/DDBJ whole genome shotgun (WGS) entry which is preliminary data.</text>
</comment>
<feature type="chain" id="PRO_5016679653" evidence="1">
    <location>
        <begin position="23"/>
        <end position="175"/>
    </location>
</feature>
<feature type="domain" description="DUF4189" evidence="2">
    <location>
        <begin position="70"/>
        <end position="166"/>
    </location>
</feature>
<organism evidence="3 4">
    <name type="scientific">Lysobacter silvisoli</name>
    <dbReference type="NCBI Taxonomy" id="2293254"/>
    <lineage>
        <taxon>Bacteria</taxon>
        <taxon>Pseudomonadati</taxon>
        <taxon>Pseudomonadota</taxon>
        <taxon>Gammaproteobacteria</taxon>
        <taxon>Lysobacterales</taxon>
        <taxon>Lysobacteraceae</taxon>
        <taxon>Lysobacter</taxon>
    </lineage>
</organism>
<evidence type="ECO:0000313" key="4">
    <source>
        <dbReference type="Proteomes" id="UP000264492"/>
    </source>
</evidence>
<name>A0A371K487_9GAMM</name>
<dbReference type="RefSeq" id="WP_115858174.1">
    <property type="nucleotide sequence ID" value="NZ_QTSU01000001.1"/>
</dbReference>
<dbReference type="InterPro" id="IPR025240">
    <property type="entry name" value="DUF4189"/>
</dbReference>
<dbReference type="OrthoDB" id="6024791at2"/>
<keyword evidence="4" id="KW-1185">Reference proteome</keyword>
<dbReference type="EMBL" id="QTSU01000001">
    <property type="protein sequence ID" value="RDZ28736.1"/>
    <property type="molecule type" value="Genomic_DNA"/>
</dbReference>
<sequence>MRTLTRCGLLLIGLLSANVALAEDGCPPGLVPTGRPPGPTCLPMPGYGLGGANANQGRPAPPQPRWLERWGAIAIDVNAAKMGTAADRKTARDAERLAMKQCKGKGGTEADCRRTLLVYGNGCGAVAMGKEVIVARGGINIEEASARALKECGVDTTGCEVLYTKCSYPVLVNNY</sequence>
<feature type="signal peptide" evidence="1">
    <location>
        <begin position="1"/>
        <end position="22"/>
    </location>
</feature>
<proteinExistence type="predicted"/>
<dbReference type="AlphaFoldDB" id="A0A371K487"/>
<evidence type="ECO:0000259" key="2">
    <source>
        <dbReference type="Pfam" id="PF13827"/>
    </source>
</evidence>
<protein>
    <submittedName>
        <fullName evidence="3">DUF4189 domain-containing protein</fullName>
    </submittedName>
</protein>
<dbReference type="Proteomes" id="UP000264492">
    <property type="component" value="Unassembled WGS sequence"/>
</dbReference>
<accession>A0A371K487</accession>
<evidence type="ECO:0000313" key="3">
    <source>
        <dbReference type="EMBL" id="RDZ28736.1"/>
    </source>
</evidence>
<dbReference type="Pfam" id="PF13827">
    <property type="entry name" value="DUF4189"/>
    <property type="match status" value="1"/>
</dbReference>
<reference evidence="3 4" key="1">
    <citation type="submission" date="2018-08" db="EMBL/GenBank/DDBJ databases">
        <title>Lysobacter sp. zong2l5, whole genome shotgun sequence.</title>
        <authorList>
            <person name="Zhang X."/>
            <person name="Feng G."/>
            <person name="Zhu H."/>
        </authorList>
    </citation>
    <scope>NUCLEOTIDE SEQUENCE [LARGE SCALE GENOMIC DNA]</scope>
    <source>
        <strain evidence="4">zong2l5</strain>
    </source>
</reference>
<keyword evidence="1" id="KW-0732">Signal</keyword>